<evidence type="ECO:0000256" key="5">
    <source>
        <dbReference type="ARBA" id="ARBA00023015"/>
    </source>
</evidence>
<evidence type="ECO:0000259" key="8">
    <source>
        <dbReference type="SMART" id="SM00249"/>
    </source>
</evidence>
<evidence type="ECO:0000256" key="2">
    <source>
        <dbReference type="ARBA" id="ARBA00022723"/>
    </source>
</evidence>
<dbReference type="AlphaFoldDB" id="A0A1Q8S1K9"/>
<dbReference type="InterPro" id="IPR011011">
    <property type="entry name" value="Znf_FYVE_PHD"/>
</dbReference>
<proteinExistence type="inferred from homology"/>
<comment type="caution">
    <text evidence="9">The sequence shown here is derived from an EMBL/GenBank/DDBJ whole genome shotgun (WGS) entry which is preliminary data.</text>
</comment>
<evidence type="ECO:0000256" key="1">
    <source>
        <dbReference type="ARBA" id="ARBA00007416"/>
    </source>
</evidence>
<feature type="compositionally biased region" description="Polar residues" evidence="7">
    <location>
        <begin position="327"/>
        <end position="341"/>
    </location>
</feature>
<dbReference type="InterPro" id="IPR001965">
    <property type="entry name" value="Znf_PHD"/>
</dbReference>
<keyword evidence="6" id="KW-0804">Transcription</keyword>
<dbReference type="InterPro" id="IPR019135">
    <property type="entry name" value="Polycomb_protein_VEFS-Box"/>
</dbReference>
<evidence type="ECO:0000256" key="6">
    <source>
        <dbReference type="ARBA" id="ARBA00023163"/>
    </source>
</evidence>
<dbReference type="GO" id="GO:0031490">
    <property type="term" value="F:chromatin DNA binding"/>
    <property type="evidence" value="ECO:0007669"/>
    <property type="project" value="TreeGrafter"/>
</dbReference>
<accession>A0A1Q8S1K9</accession>
<feature type="region of interest" description="Disordered" evidence="7">
    <location>
        <begin position="321"/>
        <end position="366"/>
    </location>
</feature>
<dbReference type="PANTHER" id="PTHR22597:SF0">
    <property type="entry name" value="POLYCOMB PROTEIN SUZ12"/>
    <property type="match status" value="1"/>
</dbReference>
<evidence type="ECO:0000313" key="9">
    <source>
        <dbReference type="EMBL" id="OLN95338.1"/>
    </source>
</evidence>
<dbReference type="CDD" id="cd15489">
    <property type="entry name" value="PHD_SF"/>
    <property type="match status" value="1"/>
</dbReference>
<feature type="compositionally biased region" description="Basic and acidic residues" evidence="7">
    <location>
        <begin position="31"/>
        <end position="42"/>
    </location>
</feature>
<reference evidence="9 10" key="1">
    <citation type="submission" date="2016-11" db="EMBL/GenBank/DDBJ databases">
        <title>Draft Genome Assembly of Colletotrichum chlorophyti a pathogen of herbaceous plants.</title>
        <authorList>
            <person name="Gan P."/>
            <person name="Narusaka M."/>
            <person name="Tsushima A."/>
            <person name="Narusaka Y."/>
            <person name="Takano Y."/>
            <person name="Shirasu K."/>
        </authorList>
    </citation>
    <scope>NUCLEOTIDE SEQUENCE [LARGE SCALE GENOMIC DNA]</scope>
    <source>
        <strain evidence="9 10">NTL11</strain>
    </source>
</reference>
<keyword evidence="10" id="KW-1185">Reference proteome</keyword>
<keyword evidence="3" id="KW-0863">Zinc-finger</keyword>
<dbReference type="OrthoDB" id="166746at2759"/>
<gene>
    <name evidence="9" type="ORF">CCHL11_04691</name>
</gene>
<dbReference type="Proteomes" id="UP000186583">
    <property type="component" value="Unassembled WGS sequence"/>
</dbReference>
<keyword evidence="5" id="KW-0805">Transcription regulation</keyword>
<feature type="region of interest" description="Disordered" evidence="7">
    <location>
        <begin position="636"/>
        <end position="656"/>
    </location>
</feature>
<feature type="region of interest" description="Disordered" evidence="7">
    <location>
        <begin position="1"/>
        <end position="54"/>
    </location>
</feature>
<feature type="region of interest" description="Disordered" evidence="7">
    <location>
        <begin position="470"/>
        <end position="498"/>
    </location>
</feature>
<protein>
    <recommendedName>
        <fullName evidence="8">Zinc finger PHD-type domain-containing protein</fullName>
    </recommendedName>
</protein>
<evidence type="ECO:0000256" key="3">
    <source>
        <dbReference type="ARBA" id="ARBA00022771"/>
    </source>
</evidence>
<dbReference type="GO" id="GO:0016586">
    <property type="term" value="C:RSC-type complex"/>
    <property type="evidence" value="ECO:0007669"/>
    <property type="project" value="TreeGrafter"/>
</dbReference>
<dbReference type="InterPro" id="IPR013083">
    <property type="entry name" value="Znf_RING/FYVE/PHD"/>
</dbReference>
<dbReference type="CDD" id="cd21552">
    <property type="entry name" value="VEFS-box_ctSUZ12-like"/>
    <property type="match status" value="1"/>
</dbReference>
<dbReference type="PANTHER" id="PTHR22597">
    <property type="entry name" value="POLYCOMB GROUP PROTEIN"/>
    <property type="match status" value="1"/>
</dbReference>
<dbReference type="InterPro" id="IPR019786">
    <property type="entry name" value="Zinc_finger_PHD-type_CS"/>
</dbReference>
<feature type="compositionally biased region" description="Polar residues" evidence="7">
    <location>
        <begin position="10"/>
        <end position="29"/>
    </location>
</feature>
<sequence>MTLHSRRQRSTPFLQRNILQGMGSNQSSAEKAGDTNGHNDTRAHKRRRLDSRNNPEHALEDIVFQAREVGDLQRNLRVQVNRILPKEYKRVNAASCEDVINLKARCKVMLSHVATKTGEGDVLLYCNSQLCEIRSFKDPGGPLRMARICLPRPFYIPEASMRVNRDDNGSFDLADSYRLCVELEAAGPTYWPPIVVPGHDFAPNHAPSTIHWVLTAASSDLFSRRRTHLSLKVKNKSERLEHTDHVIDVDMQWATAFEAGAIRHIERGVQPSITVSGDLSAQEALDMDFIQDASCESPPETPGKALRNGHLNGRIHEDVAAEEETTPSRSLRTRAQNTSYNLKELSDKAGGRKRRKQRRSSNSFEEGSVHYILPREHVNLDSYRCITCGQPHRNLALLRAHLKSQHAEYEYESQPSSRGAEFHVSHRYEMYTFGAEPFSLRRPVKAFDLDQYADGNISFVTSRLEMENNSTSGATVAAPVASQQQGRTGRHSSTKRRQTRSAIMIPDNGQTLYDPITRATLQPGTEYKKPAPSDQWLIQWHRDALADFSDVPPAEMEYMQEWDKYMLTQRISSNIYFPRAWLNFVKLKGDWLLSSPSRMVEFGKHLTYLLARSSLDHDTVEEALEHIAACRKELNKRNDDHPLPEPKQSPQGPHVRKSAGGCQLCGLSVLGPRMLLCANEQCTRRLYHSDCASENENTKMNVDDPDWLCNQCCDKQPVERERERERA</sequence>
<dbReference type="EMBL" id="MPGH01000037">
    <property type="protein sequence ID" value="OLN95338.1"/>
    <property type="molecule type" value="Genomic_DNA"/>
</dbReference>
<evidence type="ECO:0000256" key="7">
    <source>
        <dbReference type="SAM" id="MobiDB-lite"/>
    </source>
</evidence>
<keyword evidence="4" id="KW-0862">Zinc</keyword>
<dbReference type="STRING" id="708187.A0A1Q8S1K9"/>
<dbReference type="Pfam" id="PF09733">
    <property type="entry name" value="VEFS-Box"/>
    <property type="match status" value="1"/>
</dbReference>
<organism evidence="9 10">
    <name type="scientific">Colletotrichum chlorophyti</name>
    <dbReference type="NCBI Taxonomy" id="708187"/>
    <lineage>
        <taxon>Eukaryota</taxon>
        <taxon>Fungi</taxon>
        <taxon>Dikarya</taxon>
        <taxon>Ascomycota</taxon>
        <taxon>Pezizomycotina</taxon>
        <taxon>Sordariomycetes</taxon>
        <taxon>Hypocreomycetidae</taxon>
        <taxon>Glomerellales</taxon>
        <taxon>Glomerellaceae</taxon>
        <taxon>Colletotrichum</taxon>
    </lineage>
</organism>
<dbReference type="SMART" id="SM00249">
    <property type="entry name" value="PHD"/>
    <property type="match status" value="1"/>
</dbReference>
<feature type="compositionally biased region" description="Basic residues" evidence="7">
    <location>
        <begin position="488"/>
        <end position="498"/>
    </location>
</feature>
<dbReference type="GO" id="GO:0008270">
    <property type="term" value="F:zinc ion binding"/>
    <property type="evidence" value="ECO:0007669"/>
    <property type="project" value="UniProtKB-KW"/>
</dbReference>
<evidence type="ECO:0000256" key="4">
    <source>
        <dbReference type="ARBA" id="ARBA00022833"/>
    </source>
</evidence>
<evidence type="ECO:0000313" key="10">
    <source>
        <dbReference type="Proteomes" id="UP000186583"/>
    </source>
</evidence>
<feature type="domain" description="Zinc finger PHD-type" evidence="8">
    <location>
        <begin position="661"/>
        <end position="713"/>
    </location>
</feature>
<keyword evidence="2" id="KW-0479">Metal-binding</keyword>
<name>A0A1Q8S1K9_9PEZI</name>
<dbReference type="Gene3D" id="3.30.40.10">
    <property type="entry name" value="Zinc/RING finger domain, C3HC4 (zinc finger)"/>
    <property type="match status" value="1"/>
</dbReference>
<dbReference type="SUPFAM" id="SSF57903">
    <property type="entry name" value="FYVE/PHD zinc finger"/>
    <property type="match status" value="1"/>
</dbReference>
<comment type="similarity">
    <text evidence="1">Belongs to the VEFS (VRN2-EMF2-FIS2-SU(Z)12) family.</text>
</comment>
<dbReference type="PROSITE" id="PS01359">
    <property type="entry name" value="ZF_PHD_1"/>
    <property type="match status" value="1"/>
</dbReference>